<dbReference type="InterPro" id="IPR050572">
    <property type="entry name" value="Fe-S_Ferredoxin"/>
</dbReference>
<keyword evidence="1" id="KW-0004">4Fe-4S</keyword>
<dbReference type="PANTHER" id="PTHR43687">
    <property type="entry name" value="ADENYLYLSULFATE REDUCTASE, BETA SUBUNIT"/>
    <property type="match status" value="1"/>
</dbReference>
<dbReference type="Pfam" id="PF01381">
    <property type="entry name" value="HTH_3"/>
    <property type="match status" value="1"/>
</dbReference>
<reference evidence="6 7" key="1">
    <citation type="submission" date="2009-06" db="EMBL/GenBank/DDBJ databases">
        <title>Molecular Evidence for Microbiologically Influenced Corrosion from genome of Methanogen.</title>
        <authorList>
            <person name="Ito N."/>
            <person name="Tsurumaru H."/>
            <person name="Shimizu A."/>
            <person name="Harada T."/>
            <person name="Hosoyama A."/>
            <person name="Horikawa H."/>
            <person name="Wakai S."/>
            <person name="Sasaki K."/>
            <person name="Nishijima K."/>
            <person name="Ataku H."/>
            <person name="Yamazaki J."/>
            <person name="Mise M."/>
            <person name="Yamazaki S."/>
            <person name="Tanikawa S."/>
            <person name="Harayama S."/>
            <person name="Fujita N."/>
        </authorList>
    </citation>
    <scope>NUCLEOTIDE SEQUENCE [LARGE SCALE GENOMIC DNA]</scope>
    <source>
        <strain evidence="7">KA1 ( NBRC 102054)</strain>
    </source>
</reference>
<evidence type="ECO:0000256" key="2">
    <source>
        <dbReference type="ARBA" id="ARBA00022723"/>
    </source>
</evidence>
<sequence>MTQHILAGLRALTAKKLREKGLTHEEIAKLLKVDRTVITHYLAGRIPAKEAVKCAKVTAEKFYPRDAVLFIKTVCNDDDIINTITETLISDNIDVDVAISNECNLCKICMDVCPTKAINIDDNIIHIDKNKCCGCELCQELCPKNAIFLKIIKDKRSELD</sequence>
<dbReference type="InterPro" id="IPR010982">
    <property type="entry name" value="Lambda_DNA-bd_dom_sf"/>
</dbReference>
<dbReference type="PROSITE" id="PS51379">
    <property type="entry name" value="4FE4S_FER_2"/>
    <property type="match status" value="2"/>
</dbReference>
<dbReference type="GeneID" id="41279511"/>
<dbReference type="GO" id="GO:0046872">
    <property type="term" value="F:metal ion binding"/>
    <property type="evidence" value="ECO:0007669"/>
    <property type="project" value="UniProtKB-KW"/>
</dbReference>
<dbReference type="KEGG" id="mmak:MMKA1_11000"/>
<keyword evidence="4" id="KW-0411">Iron-sulfur</keyword>
<dbReference type="InterPro" id="IPR017896">
    <property type="entry name" value="4Fe4S_Fe-S-bd"/>
</dbReference>
<dbReference type="GO" id="GO:0018493">
    <property type="term" value="F:formylmethanofuran dehydrogenase activity"/>
    <property type="evidence" value="ECO:0007669"/>
    <property type="project" value="UniProtKB-EC"/>
</dbReference>
<dbReference type="AlphaFoldDB" id="A0A2Z5PQY2"/>
<dbReference type="SUPFAM" id="SSF54862">
    <property type="entry name" value="4Fe-4S ferredoxins"/>
    <property type="match status" value="1"/>
</dbReference>
<evidence type="ECO:0000256" key="1">
    <source>
        <dbReference type="ARBA" id="ARBA00022485"/>
    </source>
</evidence>
<feature type="domain" description="4Fe-4S ferredoxin-type" evidence="5">
    <location>
        <begin position="123"/>
        <end position="152"/>
    </location>
</feature>
<proteinExistence type="predicted"/>
<keyword evidence="2" id="KW-0479">Metal-binding</keyword>
<evidence type="ECO:0000256" key="4">
    <source>
        <dbReference type="ARBA" id="ARBA00023014"/>
    </source>
</evidence>
<keyword evidence="3" id="KW-0408">Iron</keyword>
<dbReference type="EMBL" id="AP011526">
    <property type="protein sequence ID" value="BAP61217.1"/>
    <property type="molecule type" value="Genomic_DNA"/>
</dbReference>
<dbReference type="GO" id="GO:0051539">
    <property type="term" value="F:4 iron, 4 sulfur cluster binding"/>
    <property type="evidence" value="ECO:0007669"/>
    <property type="project" value="UniProtKB-KW"/>
</dbReference>
<dbReference type="RefSeq" id="WP_018153338.1">
    <property type="nucleotide sequence ID" value="NZ_AP011526.1"/>
</dbReference>
<evidence type="ECO:0000259" key="5">
    <source>
        <dbReference type="PROSITE" id="PS51379"/>
    </source>
</evidence>
<protein>
    <submittedName>
        <fullName evidence="6">Tungsten formylmethanofuran dehydrogenase subunit E</fullName>
        <ecNumber evidence="6">1.2.7.12</ecNumber>
    </submittedName>
</protein>
<keyword evidence="6" id="KW-0560">Oxidoreductase</keyword>
<organism evidence="6 7">
    <name type="scientific">Methanococcus maripaludis KA1</name>
    <dbReference type="NCBI Taxonomy" id="637914"/>
    <lineage>
        <taxon>Archaea</taxon>
        <taxon>Methanobacteriati</taxon>
        <taxon>Methanobacteriota</taxon>
        <taxon>Methanomada group</taxon>
        <taxon>Methanococci</taxon>
        <taxon>Methanococcales</taxon>
        <taxon>Methanococcaceae</taxon>
        <taxon>Methanococcus</taxon>
    </lineage>
</organism>
<dbReference type="Pfam" id="PF12838">
    <property type="entry name" value="Fer4_7"/>
    <property type="match status" value="1"/>
</dbReference>
<dbReference type="Gene3D" id="3.30.70.20">
    <property type="match status" value="1"/>
</dbReference>
<accession>A0A2Z5PQY2</accession>
<name>A0A2Z5PQY2_METMI</name>
<dbReference type="Gene3D" id="1.10.260.40">
    <property type="entry name" value="lambda repressor-like DNA-binding domains"/>
    <property type="match status" value="1"/>
</dbReference>
<dbReference type="CDD" id="cd00093">
    <property type="entry name" value="HTH_XRE"/>
    <property type="match status" value="1"/>
</dbReference>
<dbReference type="Proteomes" id="UP000264208">
    <property type="component" value="Chromosome"/>
</dbReference>
<dbReference type="EC" id="1.2.7.12" evidence="6"/>
<evidence type="ECO:0000313" key="6">
    <source>
        <dbReference type="EMBL" id="BAP61217.1"/>
    </source>
</evidence>
<dbReference type="PANTHER" id="PTHR43687:SF5">
    <property type="entry name" value="4FE-4S FERREDOXIN-TYPE DOMAIN-CONTAINING PROTEIN"/>
    <property type="match status" value="1"/>
</dbReference>
<feature type="domain" description="4Fe-4S ferredoxin-type" evidence="5">
    <location>
        <begin position="91"/>
        <end position="122"/>
    </location>
</feature>
<dbReference type="GO" id="GO:0003677">
    <property type="term" value="F:DNA binding"/>
    <property type="evidence" value="ECO:0007669"/>
    <property type="project" value="InterPro"/>
</dbReference>
<dbReference type="InterPro" id="IPR017900">
    <property type="entry name" value="4Fe4S_Fe_S_CS"/>
</dbReference>
<evidence type="ECO:0000313" key="7">
    <source>
        <dbReference type="Proteomes" id="UP000264208"/>
    </source>
</evidence>
<dbReference type="PROSITE" id="PS00198">
    <property type="entry name" value="4FE4S_FER_1"/>
    <property type="match status" value="2"/>
</dbReference>
<evidence type="ECO:0000256" key="3">
    <source>
        <dbReference type="ARBA" id="ARBA00023004"/>
    </source>
</evidence>
<gene>
    <name evidence="6" type="primary">fwdE</name>
    <name evidence="6" type="ORF">MMKA1_11000</name>
</gene>
<dbReference type="InterPro" id="IPR001387">
    <property type="entry name" value="Cro/C1-type_HTH"/>
</dbReference>